<evidence type="ECO:0000256" key="1">
    <source>
        <dbReference type="ARBA" id="ARBA00007378"/>
    </source>
</evidence>
<dbReference type="InterPro" id="IPR003718">
    <property type="entry name" value="OsmC/Ohr_fam"/>
</dbReference>
<dbReference type="SUPFAM" id="SSF82784">
    <property type="entry name" value="OsmC-like"/>
    <property type="match status" value="1"/>
</dbReference>
<organism evidence="2 3">
    <name type="scientific">Stigmatella aurantiaca (strain DW4/3-1)</name>
    <dbReference type="NCBI Taxonomy" id="378806"/>
    <lineage>
        <taxon>Bacteria</taxon>
        <taxon>Pseudomonadati</taxon>
        <taxon>Myxococcota</taxon>
        <taxon>Myxococcia</taxon>
        <taxon>Myxococcales</taxon>
        <taxon>Cystobacterineae</taxon>
        <taxon>Archangiaceae</taxon>
        <taxon>Stigmatella</taxon>
    </lineage>
</organism>
<dbReference type="Pfam" id="PF02566">
    <property type="entry name" value="OsmC"/>
    <property type="match status" value="1"/>
</dbReference>
<protein>
    <submittedName>
        <fullName evidence="2">Organic hydroperoxide resistance protein</fullName>
    </submittedName>
</protein>
<dbReference type="Proteomes" id="UP000032702">
    <property type="component" value="Unassembled WGS sequence"/>
</dbReference>
<evidence type="ECO:0000313" key="2">
    <source>
        <dbReference type="EMBL" id="EAU65247.1"/>
    </source>
</evidence>
<dbReference type="InterPro" id="IPR015946">
    <property type="entry name" value="KH_dom-like_a/b"/>
</dbReference>
<reference evidence="2 3" key="1">
    <citation type="submission" date="2006-04" db="EMBL/GenBank/DDBJ databases">
        <authorList>
            <person name="Nierman W.C."/>
        </authorList>
    </citation>
    <scope>NUCLEOTIDE SEQUENCE [LARGE SCALE GENOMIC DNA]</scope>
    <source>
        <strain evidence="2 3">DW4/3-1</strain>
    </source>
</reference>
<comment type="similarity">
    <text evidence="1">Belongs to the OsmC/Ohr family.</text>
</comment>
<accession>Q08XP6</accession>
<dbReference type="AlphaFoldDB" id="Q08XP6"/>
<dbReference type="PANTHER" id="PTHR33797">
    <property type="entry name" value="ORGANIC HYDROPEROXIDE RESISTANCE PROTEIN-LIKE"/>
    <property type="match status" value="1"/>
</dbReference>
<evidence type="ECO:0000313" key="3">
    <source>
        <dbReference type="Proteomes" id="UP000032702"/>
    </source>
</evidence>
<dbReference type="Gene3D" id="2.20.25.10">
    <property type="match status" value="1"/>
</dbReference>
<dbReference type="Gene3D" id="3.30.300.20">
    <property type="match status" value="1"/>
</dbReference>
<dbReference type="InterPro" id="IPR036102">
    <property type="entry name" value="OsmC/Ohrsf"/>
</dbReference>
<sequence>MSARYAGGRLSDPYPTRRETRKLMAPVSITPLYTATATAQGGRNGRVRSTDGVLDLALSMPKELGGAGGASTNPEQLFAAGYAACFESALRLVAGKAGKNVKEAAITGSATIGKTPDGGFGLAVELKGKLPGLSQEEAQQLMHAAHEVCPYSKATRGNIDVKLSVES</sequence>
<dbReference type="GO" id="GO:0006979">
    <property type="term" value="P:response to oxidative stress"/>
    <property type="evidence" value="ECO:0007669"/>
    <property type="project" value="InterPro"/>
</dbReference>
<gene>
    <name evidence="2" type="ORF">STIAU_5742</name>
</gene>
<comment type="caution">
    <text evidence="2">The sequence shown here is derived from an EMBL/GenBank/DDBJ whole genome shotgun (WGS) entry which is preliminary data.</text>
</comment>
<dbReference type="EMBL" id="AAMD01000088">
    <property type="protein sequence ID" value="EAU65247.1"/>
    <property type="molecule type" value="Genomic_DNA"/>
</dbReference>
<name>Q08XP6_STIAD</name>
<dbReference type="PATRIC" id="fig|378806.16.peg.4266"/>
<dbReference type="InterPro" id="IPR019953">
    <property type="entry name" value="OHR"/>
</dbReference>
<proteinExistence type="inferred from homology"/>
<dbReference type="PANTHER" id="PTHR33797:SF2">
    <property type="entry name" value="ORGANIC HYDROPEROXIDE RESISTANCE PROTEIN-LIKE"/>
    <property type="match status" value="1"/>
</dbReference>
<dbReference type="NCBIfam" id="TIGR03561">
    <property type="entry name" value="organ_hyd_perox"/>
    <property type="match status" value="1"/>
</dbReference>